<dbReference type="Pfam" id="PF04542">
    <property type="entry name" value="Sigma70_r2"/>
    <property type="match status" value="1"/>
</dbReference>
<keyword evidence="8" id="KW-1185">Reference proteome</keyword>
<dbReference type="InterPro" id="IPR036388">
    <property type="entry name" value="WH-like_DNA-bd_sf"/>
</dbReference>
<evidence type="ECO:0000313" key="8">
    <source>
        <dbReference type="Proteomes" id="UP000575083"/>
    </source>
</evidence>
<evidence type="ECO:0000256" key="3">
    <source>
        <dbReference type="ARBA" id="ARBA00023082"/>
    </source>
</evidence>
<protein>
    <submittedName>
        <fullName evidence="7">RNA polymerase sigma-70 factor (ECF subfamily)</fullName>
    </submittedName>
</protein>
<feature type="domain" description="RNA polymerase sigma factor 70 region 4 type 2" evidence="6">
    <location>
        <begin position="132"/>
        <end position="183"/>
    </location>
</feature>
<dbReference type="SUPFAM" id="SSF88659">
    <property type="entry name" value="Sigma3 and sigma4 domains of RNA polymerase sigma factors"/>
    <property type="match status" value="1"/>
</dbReference>
<evidence type="ECO:0000259" key="5">
    <source>
        <dbReference type="Pfam" id="PF04542"/>
    </source>
</evidence>
<comment type="similarity">
    <text evidence="1">Belongs to the sigma-70 factor family. ECF subfamily.</text>
</comment>
<dbReference type="InterPro" id="IPR013249">
    <property type="entry name" value="RNA_pol_sigma70_r4_t2"/>
</dbReference>
<dbReference type="PANTHER" id="PTHR43133">
    <property type="entry name" value="RNA POLYMERASE ECF-TYPE SIGMA FACTO"/>
    <property type="match status" value="1"/>
</dbReference>
<reference evidence="7 8" key="1">
    <citation type="submission" date="2020-08" db="EMBL/GenBank/DDBJ databases">
        <title>Functional genomics of gut bacteria from endangered species of beetles.</title>
        <authorList>
            <person name="Carlos-Shanley C."/>
        </authorList>
    </citation>
    <scope>NUCLEOTIDE SEQUENCE [LARGE SCALE GENOMIC DNA]</scope>
    <source>
        <strain evidence="7 8">S00198</strain>
    </source>
</reference>
<organism evidence="7 8">
    <name type="scientific">Acidovorax soli</name>
    <dbReference type="NCBI Taxonomy" id="592050"/>
    <lineage>
        <taxon>Bacteria</taxon>
        <taxon>Pseudomonadati</taxon>
        <taxon>Pseudomonadota</taxon>
        <taxon>Betaproteobacteria</taxon>
        <taxon>Burkholderiales</taxon>
        <taxon>Comamonadaceae</taxon>
        <taxon>Acidovorax</taxon>
    </lineage>
</organism>
<accession>A0A7X0PCJ2</accession>
<sequence length="195" mass="21108">MASDTPLPELMARVALQDRAAFQSLYQATCGSLFSVALRILRNENWADDVLQEAYVNIWHNAAAYRPGAGAPMTWMINIVRNKAIDALRARKAELALTSDLGDEAQNARDGLAADAAHEPQQLLDDSLVKAKIAGCMGTLPAAQRQALALAYYRGMVHTEIAQVLNAPLGTAKGWVRRGLEQLRACLEAVGVTQP</sequence>
<feature type="domain" description="RNA polymerase sigma-70 region 2" evidence="5">
    <location>
        <begin position="26"/>
        <end position="92"/>
    </location>
</feature>
<keyword evidence="3" id="KW-0731">Sigma factor</keyword>
<dbReference type="InterPro" id="IPR007627">
    <property type="entry name" value="RNA_pol_sigma70_r2"/>
</dbReference>
<evidence type="ECO:0000256" key="1">
    <source>
        <dbReference type="ARBA" id="ARBA00010641"/>
    </source>
</evidence>
<dbReference type="InterPro" id="IPR039425">
    <property type="entry name" value="RNA_pol_sigma-70-like"/>
</dbReference>
<dbReference type="GO" id="GO:0003677">
    <property type="term" value="F:DNA binding"/>
    <property type="evidence" value="ECO:0007669"/>
    <property type="project" value="InterPro"/>
</dbReference>
<evidence type="ECO:0000259" key="6">
    <source>
        <dbReference type="Pfam" id="PF08281"/>
    </source>
</evidence>
<dbReference type="NCBIfam" id="TIGR02937">
    <property type="entry name" value="sigma70-ECF"/>
    <property type="match status" value="1"/>
</dbReference>
<dbReference type="Gene3D" id="1.10.10.10">
    <property type="entry name" value="Winged helix-like DNA-binding domain superfamily/Winged helix DNA-binding domain"/>
    <property type="match status" value="1"/>
</dbReference>
<dbReference type="RefSeq" id="WP_184856461.1">
    <property type="nucleotide sequence ID" value="NZ_JACHLK010000002.1"/>
</dbReference>
<dbReference type="InterPro" id="IPR013324">
    <property type="entry name" value="RNA_pol_sigma_r3/r4-like"/>
</dbReference>
<comment type="caution">
    <text evidence="7">The sequence shown here is derived from an EMBL/GenBank/DDBJ whole genome shotgun (WGS) entry which is preliminary data.</text>
</comment>
<evidence type="ECO:0000256" key="4">
    <source>
        <dbReference type="ARBA" id="ARBA00023163"/>
    </source>
</evidence>
<keyword evidence="4" id="KW-0804">Transcription</keyword>
<proteinExistence type="inferred from homology"/>
<evidence type="ECO:0000256" key="2">
    <source>
        <dbReference type="ARBA" id="ARBA00023015"/>
    </source>
</evidence>
<dbReference type="InterPro" id="IPR014284">
    <property type="entry name" value="RNA_pol_sigma-70_dom"/>
</dbReference>
<keyword evidence="2" id="KW-0805">Transcription regulation</keyword>
<dbReference type="AlphaFoldDB" id="A0A7X0PCJ2"/>
<dbReference type="SUPFAM" id="SSF88946">
    <property type="entry name" value="Sigma2 domain of RNA polymerase sigma factors"/>
    <property type="match status" value="1"/>
</dbReference>
<dbReference type="InterPro" id="IPR013325">
    <property type="entry name" value="RNA_pol_sigma_r2"/>
</dbReference>
<dbReference type="PANTHER" id="PTHR43133:SF62">
    <property type="entry name" value="RNA POLYMERASE SIGMA FACTOR SIGZ"/>
    <property type="match status" value="1"/>
</dbReference>
<dbReference type="EMBL" id="JACHLK010000002">
    <property type="protein sequence ID" value="MBB6559072.1"/>
    <property type="molecule type" value="Genomic_DNA"/>
</dbReference>
<dbReference type="Pfam" id="PF08281">
    <property type="entry name" value="Sigma70_r4_2"/>
    <property type="match status" value="1"/>
</dbReference>
<dbReference type="GO" id="GO:0006352">
    <property type="term" value="P:DNA-templated transcription initiation"/>
    <property type="evidence" value="ECO:0007669"/>
    <property type="project" value="InterPro"/>
</dbReference>
<dbReference type="Proteomes" id="UP000575083">
    <property type="component" value="Unassembled WGS sequence"/>
</dbReference>
<name>A0A7X0PCJ2_9BURK</name>
<gene>
    <name evidence="7" type="ORF">HNP48_001736</name>
</gene>
<dbReference type="Gene3D" id="1.10.1740.10">
    <property type="match status" value="1"/>
</dbReference>
<dbReference type="GO" id="GO:0016987">
    <property type="term" value="F:sigma factor activity"/>
    <property type="evidence" value="ECO:0007669"/>
    <property type="project" value="UniProtKB-KW"/>
</dbReference>
<evidence type="ECO:0000313" key="7">
    <source>
        <dbReference type="EMBL" id="MBB6559072.1"/>
    </source>
</evidence>